<name>A0AAN6Q6J2_9PEZI</name>
<organism evidence="1 2">
    <name type="scientific">Parathielavia hyrcaniae</name>
    <dbReference type="NCBI Taxonomy" id="113614"/>
    <lineage>
        <taxon>Eukaryota</taxon>
        <taxon>Fungi</taxon>
        <taxon>Dikarya</taxon>
        <taxon>Ascomycota</taxon>
        <taxon>Pezizomycotina</taxon>
        <taxon>Sordariomycetes</taxon>
        <taxon>Sordariomycetidae</taxon>
        <taxon>Sordariales</taxon>
        <taxon>Chaetomiaceae</taxon>
        <taxon>Parathielavia</taxon>
    </lineage>
</organism>
<protein>
    <submittedName>
        <fullName evidence="1">Uncharacterized protein</fullName>
    </submittedName>
</protein>
<accession>A0AAN6Q6J2</accession>
<dbReference type="AlphaFoldDB" id="A0AAN6Q6J2"/>
<keyword evidence="2" id="KW-1185">Reference proteome</keyword>
<dbReference type="Proteomes" id="UP001305647">
    <property type="component" value="Unassembled WGS sequence"/>
</dbReference>
<evidence type="ECO:0000313" key="2">
    <source>
        <dbReference type="Proteomes" id="UP001305647"/>
    </source>
</evidence>
<dbReference type="EMBL" id="MU863629">
    <property type="protein sequence ID" value="KAK4103144.1"/>
    <property type="molecule type" value="Genomic_DNA"/>
</dbReference>
<reference evidence="1" key="2">
    <citation type="submission" date="2023-05" db="EMBL/GenBank/DDBJ databases">
        <authorList>
            <consortium name="Lawrence Berkeley National Laboratory"/>
            <person name="Steindorff A."/>
            <person name="Hensen N."/>
            <person name="Bonometti L."/>
            <person name="Westerberg I."/>
            <person name="Brannstrom I.O."/>
            <person name="Guillou S."/>
            <person name="Cros-Aarteil S."/>
            <person name="Calhoun S."/>
            <person name="Haridas S."/>
            <person name="Kuo A."/>
            <person name="Mondo S."/>
            <person name="Pangilinan J."/>
            <person name="Riley R."/>
            <person name="Labutti K."/>
            <person name="Andreopoulos B."/>
            <person name="Lipzen A."/>
            <person name="Chen C."/>
            <person name="Yanf M."/>
            <person name="Daum C."/>
            <person name="Ng V."/>
            <person name="Clum A."/>
            <person name="Ohm R."/>
            <person name="Martin F."/>
            <person name="Silar P."/>
            <person name="Natvig D."/>
            <person name="Lalanne C."/>
            <person name="Gautier V."/>
            <person name="Ament-Velasquez S.L."/>
            <person name="Kruys A."/>
            <person name="Hutchinson M.I."/>
            <person name="Powell A.J."/>
            <person name="Barry K."/>
            <person name="Miller A.N."/>
            <person name="Grigoriev I.V."/>
            <person name="Debuchy R."/>
            <person name="Gladieux P."/>
            <person name="Thoren M.H."/>
            <person name="Johannesson H."/>
        </authorList>
    </citation>
    <scope>NUCLEOTIDE SEQUENCE</scope>
    <source>
        <strain evidence="1">CBS 757.83</strain>
    </source>
</reference>
<gene>
    <name evidence="1" type="ORF">N658DRAFT_302456</name>
</gene>
<sequence>MLAGSEKRAGPSFMLRGLPPPVPWSAALDIAAARNHHAPPRCPTRLRRTRAVVSTIYRTSPADPPFDSLLFSNACLTLAAIRFISRLKAPIGLPRSFSEANSHFVAFALDACFRPGPRGSRLARTCWYLQPLATRVERRGLGSFRHILAR</sequence>
<evidence type="ECO:0000313" key="1">
    <source>
        <dbReference type="EMBL" id="KAK4103144.1"/>
    </source>
</evidence>
<comment type="caution">
    <text evidence="1">The sequence shown here is derived from an EMBL/GenBank/DDBJ whole genome shotgun (WGS) entry which is preliminary data.</text>
</comment>
<proteinExistence type="predicted"/>
<reference evidence="1" key="1">
    <citation type="journal article" date="2023" name="Mol. Phylogenet. Evol.">
        <title>Genome-scale phylogeny and comparative genomics of the fungal order Sordariales.</title>
        <authorList>
            <person name="Hensen N."/>
            <person name="Bonometti L."/>
            <person name="Westerberg I."/>
            <person name="Brannstrom I.O."/>
            <person name="Guillou S."/>
            <person name="Cros-Aarteil S."/>
            <person name="Calhoun S."/>
            <person name="Haridas S."/>
            <person name="Kuo A."/>
            <person name="Mondo S."/>
            <person name="Pangilinan J."/>
            <person name="Riley R."/>
            <person name="LaButti K."/>
            <person name="Andreopoulos B."/>
            <person name="Lipzen A."/>
            <person name="Chen C."/>
            <person name="Yan M."/>
            <person name="Daum C."/>
            <person name="Ng V."/>
            <person name="Clum A."/>
            <person name="Steindorff A."/>
            <person name="Ohm R.A."/>
            <person name="Martin F."/>
            <person name="Silar P."/>
            <person name="Natvig D.O."/>
            <person name="Lalanne C."/>
            <person name="Gautier V."/>
            <person name="Ament-Velasquez S.L."/>
            <person name="Kruys A."/>
            <person name="Hutchinson M.I."/>
            <person name="Powell A.J."/>
            <person name="Barry K."/>
            <person name="Miller A.N."/>
            <person name="Grigoriev I.V."/>
            <person name="Debuchy R."/>
            <person name="Gladieux P."/>
            <person name="Hiltunen Thoren M."/>
            <person name="Johannesson H."/>
        </authorList>
    </citation>
    <scope>NUCLEOTIDE SEQUENCE</scope>
    <source>
        <strain evidence="1">CBS 757.83</strain>
    </source>
</reference>